<accession>A0ACC9D0M6</accession>
<dbReference type="EMBL" id="NMTR01000014">
    <property type="protein sequence ID" value="PDX61496.1"/>
    <property type="molecule type" value="Genomic_DNA"/>
</dbReference>
<keyword evidence="2" id="KW-1185">Reference proteome</keyword>
<reference evidence="1 2" key="1">
    <citation type="journal article" date="2017" name="Front. Microbiol.">
        <title>New Insights into the Diversity of the Genus Faecalibacterium.</title>
        <authorList>
            <person name="Benevides L."/>
            <person name="Burman S."/>
            <person name="Martin R."/>
            <person name="Robert V."/>
            <person name="Thomas M."/>
            <person name="Miquel S."/>
            <person name="Chain F."/>
            <person name="Sokol H."/>
            <person name="Bermudez-Humaran L.G."/>
            <person name="Morrison M."/>
            <person name="Langella P."/>
            <person name="Azevedo V.A."/>
            <person name="Chatel J.M."/>
            <person name="Soares S."/>
        </authorList>
    </citation>
    <scope>NUCLEOTIDE SEQUENCE [LARGE SCALE GENOMIC DNA]</scope>
    <source>
        <strain evidence="2">CNCM I-4541</strain>
    </source>
</reference>
<proteinExistence type="predicted"/>
<sequence length="285" mass="31755">MNKAYKQYFDLIFGSTLLTLGIYLFVTPNGINFGGVIGLAQIIEIFLRRFIAIRSDANLVGMINFLINVPLFLIGYRVMSRRFCIKTMLSVAVQTLLLSVLPPLKAPLVEDVLLNCIFGAILCGVGVGYALRGSGCCGGMDIACMCLVKKYPDFKSGRLSIYVNAVLFSVCLFLFDLETTMYSIIFVAILYTVADRFHDQNINVAALIFTDVSTVQTEILQKMGRGVTFWNGYGAYTNHPKKILFCAVNKYEIGELQEIIHEQDPNAFVTFFVGPLIHGGFEKRL</sequence>
<protein>
    <submittedName>
        <fullName evidence="1">Uncharacterized protein</fullName>
    </submittedName>
</protein>
<name>A0ACC9D0M6_9FIRM</name>
<organism evidence="1 2">
    <name type="scientific">Faecalibacterium langellae</name>
    <dbReference type="NCBI Taxonomy" id="3435293"/>
    <lineage>
        <taxon>Bacteria</taxon>
        <taxon>Bacillati</taxon>
        <taxon>Bacillota</taxon>
        <taxon>Clostridia</taxon>
        <taxon>Eubacteriales</taxon>
        <taxon>Oscillospiraceae</taxon>
        <taxon>Faecalibacterium</taxon>
    </lineage>
</organism>
<gene>
    <name evidence="1" type="ORF">CGS49_05735</name>
</gene>
<comment type="caution">
    <text evidence="1">The sequence shown here is derived from an EMBL/GenBank/DDBJ whole genome shotgun (WGS) entry which is preliminary data.</text>
</comment>
<evidence type="ECO:0000313" key="2">
    <source>
        <dbReference type="Proteomes" id="UP000220959"/>
    </source>
</evidence>
<evidence type="ECO:0000313" key="1">
    <source>
        <dbReference type="EMBL" id="PDX61496.1"/>
    </source>
</evidence>
<dbReference type="Proteomes" id="UP000220959">
    <property type="component" value="Unassembled WGS sequence"/>
</dbReference>